<keyword evidence="8" id="KW-1185">Reference proteome</keyword>
<feature type="active site" description="Proton donor" evidence="3">
    <location>
        <position position="347"/>
    </location>
</feature>
<name>A0A1I2LYB5_9BACI</name>
<evidence type="ECO:0000256" key="4">
    <source>
        <dbReference type="RuleBase" id="RU003737"/>
    </source>
</evidence>
<protein>
    <submittedName>
        <fullName evidence="7">Diaminopimelate decarboxylase</fullName>
    </submittedName>
</protein>
<dbReference type="Gene3D" id="3.20.20.10">
    <property type="entry name" value="Alanine racemase"/>
    <property type="match status" value="1"/>
</dbReference>
<feature type="domain" description="Orn/DAP/Arg decarboxylase 2 N-terminal" evidence="6">
    <location>
        <begin position="32"/>
        <end position="276"/>
    </location>
</feature>
<accession>A0A1I2LYB5</accession>
<organism evidence="7 8">
    <name type="scientific">Halobacillus alkaliphilus</name>
    <dbReference type="NCBI Taxonomy" id="396056"/>
    <lineage>
        <taxon>Bacteria</taxon>
        <taxon>Bacillati</taxon>
        <taxon>Bacillota</taxon>
        <taxon>Bacilli</taxon>
        <taxon>Bacillales</taxon>
        <taxon>Bacillaceae</taxon>
        <taxon>Halobacillus</taxon>
    </lineage>
</organism>
<dbReference type="GO" id="GO:0008836">
    <property type="term" value="F:diaminopimelate decarboxylase activity"/>
    <property type="evidence" value="ECO:0007669"/>
    <property type="project" value="TreeGrafter"/>
</dbReference>
<dbReference type="InterPro" id="IPR002433">
    <property type="entry name" value="Orn_de-COase"/>
</dbReference>
<dbReference type="PANTHER" id="PTHR43727:SF2">
    <property type="entry name" value="GROUP IV DECARBOXYLASE"/>
    <property type="match status" value="1"/>
</dbReference>
<dbReference type="OrthoDB" id="9802241at2"/>
<dbReference type="Pfam" id="PF02784">
    <property type="entry name" value="Orn_Arg_deC_N"/>
    <property type="match status" value="1"/>
</dbReference>
<dbReference type="PANTHER" id="PTHR43727">
    <property type="entry name" value="DIAMINOPIMELATE DECARBOXYLASE"/>
    <property type="match status" value="1"/>
</dbReference>
<evidence type="ECO:0000256" key="3">
    <source>
        <dbReference type="PIRSR" id="PIRSR600183-50"/>
    </source>
</evidence>
<evidence type="ECO:0000259" key="5">
    <source>
        <dbReference type="Pfam" id="PF00278"/>
    </source>
</evidence>
<reference evidence="8" key="1">
    <citation type="submission" date="2016-10" db="EMBL/GenBank/DDBJ databases">
        <authorList>
            <person name="Varghese N."/>
            <person name="Submissions S."/>
        </authorList>
    </citation>
    <scope>NUCLEOTIDE SEQUENCE [LARGE SCALE GENOMIC DNA]</scope>
    <source>
        <strain evidence="8">FP5</strain>
    </source>
</reference>
<dbReference type="InterPro" id="IPR009006">
    <property type="entry name" value="Ala_racemase/Decarboxylase_C"/>
</dbReference>
<feature type="domain" description="Orn/DAP/Arg decarboxylase 2 C-terminal" evidence="5">
    <location>
        <begin position="27"/>
        <end position="374"/>
    </location>
</feature>
<evidence type="ECO:0000313" key="8">
    <source>
        <dbReference type="Proteomes" id="UP000198897"/>
    </source>
</evidence>
<dbReference type="InterPro" id="IPR029066">
    <property type="entry name" value="PLP-binding_barrel"/>
</dbReference>
<comment type="cofactor">
    <cofactor evidence="1 3">
        <name>pyridoxal 5'-phosphate</name>
        <dbReference type="ChEBI" id="CHEBI:597326"/>
    </cofactor>
</comment>
<dbReference type="CDD" id="cd06843">
    <property type="entry name" value="PLPDE_III_PvsE_like"/>
    <property type="match status" value="1"/>
</dbReference>
<evidence type="ECO:0000313" key="7">
    <source>
        <dbReference type="EMBL" id="SFF83548.1"/>
    </source>
</evidence>
<dbReference type="InterPro" id="IPR022644">
    <property type="entry name" value="De-COase2_N"/>
</dbReference>
<dbReference type="Pfam" id="PF00278">
    <property type="entry name" value="Orn_DAP_Arg_deC"/>
    <property type="match status" value="1"/>
</dbReference>
<feature type="modified residue" description="N6-(pyridoxal phosphate)lysine" evidence="3">
    <location>
        <position position="56"/>
    </location>
</feature>
<dbReference type="EMBL" id="FOOG01000010">
    <property type="protein sequence ID" value="SFF83548.1"/>
    <property type="molecule type" value="Genomic_DNA"/>
</dbReference>
<dbReference type="Gene3D" id="2.40.37.10">
    <property type="entry name" value="Lyase, Ornithine Decarboxylase, Chain A, domain 1"/>
    <property type="match status" value="1"/>
</dbReference>
<dbReference type="Proteomes" id="UP000198897">
    <property type="component" value="Unassembled WGS sequence"/>
</dbReference>
<dbReference type="SUPFAM" id="SSF50621">
    <property type="entry name" value="Alanine racemase C-terminal domain-like"/>
    <property type="match status" value="1"/>
</dbReference>
<dbReference type="PRINTS" id="PR01182">
    <property type="entry name" value="ORNDCRBXLASE"/>
</dbReference>
<dbReference type="InterPro" id="IPR022643">
    <property type="entry name" value="De-COase2_C"/>
</dbReference>
<sequence>MITNKELTVEKYIEEKRKQTKDPICAYIYDLKQLRDHATAIKESLPSFCRLYYAVKANSDQPLLNTLDPIVDGFEVASEGEINKVAAETEKPMIFGGPGKKDREIEAAIHSNVEYLNVESFHELNRINYIAKQKNITVPILIRVNLSVNISDSHLRMAGVPSQFGVDEREVPAFIEAALAAEFVSIEGFHFHAMSNNLDAEAHVRFAKVCIEKSKSWREQFGLSATIVDLGGGIGINYWNPGDSFEWGTLASGIAGLEKEAEDLTLIIEIGRYMTAECGSYITEVLDIKENHDQHFAVVRGGSHHLRLPAAWKMSHPFRIYPVEEWHYPFERPEVLQAAVTVAGELCTPNDVLVRKEYVEQLRAGDMIVFEYAGAYAWTISHHEFLSHPYPEIVYLKDTTQ</sequence>
<dbReference type="GO" id="GO:0009089">
    <property type="term" value="P:lysine biosynthetic process via diaminopimelate"/>
    <property type="evidence" value="ECO:0007669"/>
    <property type="project" value="TreeGrafter"/>
</dbReference>
<evidence type="ECO:0000259" key="6">
    <source>
        <dbReference type="Pfam" id="PF02784"/>
    </source>
</evidence>
<dbReference type="PRINTS" id="PR01179">
    <property type="entry name" value="ODADCRBXLASE"/>
</dbReference>
<proteinExistence type="inferred from homology"/>
<evidence type="ECO:0000256" key="2">
    <source>
        <dbReference type="ARBA" id="ARBA00022898"/>
    </source>
</evidence>
<gene>
    <name evidence="7" type="ORF">SAMN05216353_11095</name>
</gene>
<dbReference type="AlphaFoldDB" id="A0A1I2LYB5"/>
<dbReference type="SUPFAM" id="SSF51419">
    <property type="entry name" value="PLP-binding barrel"/>
    <property type="match status" value="1"/>
</dbReference>
<dbReference type="GO" id="GO:0006596">
    <property type="term" value="P:polyamine biosynthetic process"/>
    <property type="evidence" value="ECO:0007669"/>
    <property type="project" value="InterPro"/>
</dbReference>
<comment type="similarity">
    <text evidence="4">Belongs to the Orn/Lys/Arg decarboxylase class-II family.</text>
</comment>
<dbReference type="InterPro" id="IPR000183">
    <property type="entry name" value="Orn/DAP/Arg_de-COase"/>
</dbReference>
<dbReference type="RefSeq" id="WP_089751561.1">
    <property type="nucleotide sequence ID" value="NZ_FOOG01000010.1"/>
</dbReference>
<keyword evidence="2 3" id="KW-0663">Pyridoxal phosphate</keyword>
<evidence type="ECO:0000256" key="1">
    <source>
        <dbReference type="ARBA" id="ARBA00001933"/>
    </source>
</evidence>